<dbReference type="OrthoDB" id="5329450at2"/>
<dbReference type="GO" id="GO:0015128">
    <property type="term" value="F:gluconate transmembrane transporter activity"/>
    <property type="evidence" value="ECO:0007669"/>
    <property type="project" value="InterPro"/>
</dbReference>
<feature type="transmembrane region" description="Helical" evidence="6">
    <location>
        <begin position="95"/>
        <end position="126"/>
    </location>
</feature>
<evidence type="ECO:0000256" key="1">
    <source>
        <dbReference type="ARBA" id="ARBA00004141"/>
    </source>
</evidence>
<proteinExistence type="predicted"/>
<feature type="transmembrane region" description="Helical" evidence="6">
    <location>
        <begin position="29"/>
        <end position="50"/>
    </location>
</feature>
<dbReference type="AlphaFoldDB" id="A0A1H5YU68"/>
<dbReference type="RefSeq" id="WP_103906300.1">
    <property type="nucleotide sequence ID" value="NZ_CP049246.1"/>
</dbReference>
<gene>
    <name evidence="8" type="ORF">SAMN05421877_106127</name>
</gene>
<feature type="transmembrane region" description="Helical" evidence="6">
    <location>
        <begin position="178"/>
        <end position="198"/>
    </location>
</feature>
<dbReference type="Pfam" id="PF03600">
    <property type="entry name" value="CitMHS"/>
    <property type="match status" value="1"/>
</dbReference>
<feature type="transmembrane region" description="Helical" evidence="6">
    <location>
        <begin position="291"/>
        <end position="314"/>
    </location>
</feature>
<organism evidence="8 9">
    <name type="scientific">Sphingobacterium lactis</name>
    <dbReference type="NCBI Taxonomy" id="797291"/>
    <lineage>
        <taxon>Bacteria</taxon>
        <taxon>Pseudomonadati</taxon>
        <taxon>Bacteroidota</taxon>
        <taxon>Sphingobacteriia</taxon>
        <taxon>Sphingobacteriales</taxon>
        <taxon>Sphingobacteriaceae</taxon>
        <taxon>Sphingobacterium</taxon>
    </lineage>
</organism>
<evidence type="ECO:0000256" key="6">
    <source>
        <dbReference type="SAM" id="Phobius"/>
    </source>
</evidence>
<dbReference type="PANTHER" id="PTHR30354">
    <property type="entry name" value="GNT FAMILY GLUCONATE TRANSPORTER"/>
    <property type="match status" value="1"/>
</dbReference>
<keyword evidence="5 6" id="KW-0472">Membrane</keyword>
<protein>
    <submittedName>
        <fullName evidence="8">Citrate-Mg2+:H+ or citrate-Ca2+:H+ symporter, CitMHS family</fullName>
    </submittedName>
</protein>
<dbReference type="Proteomes" id="UP000236731">
    <property type="component" value="Unassembled WGS sequence"/>
</dbReference>
<keyword evidence="9" id="KW-1185">Reference proteome</keyword>
<keyword evidence="2" id="KW-0813">Transport</keyword>
<dbReference type="InterPro" id="IPR003474">
    <property type="entry name" value="Glcn_transporter"/>
</dbReference>
<dbReference type="InterPro" id="IPR014738">
    <property type="entry name" value="Citrate_transporter"/>
</dbReference>
<dbReference type="EMBL" id="FNUT01000006">
    <property type="protein sequence ID" value="SEG27554.1"/>
    <property type="molecule type" value="Genomic_DNA"/>
</dbReference>
<evidence type="ECO:0000256" key="2">
    <source>
        <dbReference type="ARBA" id="ARBA00022448"/>
    </source>
</evidence>
<dbReference type="InterPro" id="IPR004680">
    <property type="entry name" value="Cit_transptr-like_dom"/>
</dbReference>
<feature type="transmembrane region" description="Helical" evidence="6">
    <location>
        <begin position="414"/>
        <end position="435"/>
    </location>
</feature>
<feature type="transmembrane region" description="Helical" evidence="6">
    <location>
        <begin position="238"/>
        <end position="271"/>
    </location>
</feature>
<evidence type="ECO:0000313" key="8">
    <source>
        <dbReference type="EMBL" id="SEG27554.1"/>
    </source>
</evidence>
<feature type="transmembrane region" description="Helical" evidence="6">
    <location>
        <begin position="335"/>
        <end position="358"/>
    </location>
</feature>
<accession>A0A1H5YU68</accession>
<sequence>MLSIIGLLTIFLIVVLLMGKRFSPVVVLSIVPVLAALLTGFSFAEIGEFYIEGINKVTGIAVMFIFAILFFGILQDIGFFDPLIRWVLRLTGSNPIAITCGTVVIAAIAHIDGSGASTFLLTIPALLPIYQRLRMSPYLLVLLVGLSASVMNLIPWAGPMGRAGIILDRDPFDVWKPLIPVQMIGMLFTLVMAIYFGWREKQRMSIAQAAAEVPGTENSPQVLDPEKQPDRRQVKPLWINAILTLGIFTVLFAGLLPPGLLFMLGCSVVLFLNFPKKSEQMARLQAHAPNALLMASIIMVAGSFMGILSASGMLESIANDLVGILPKEAISNLHYIIAFLGVPIELLLSTDATYFALFPVIQQIVTEHGVNATTAVQYMMVGNIVGTFICPFAPAVWLAVGLANVELGKYIKYAFFWVWGLGIAMLITMFMLGQFV</sequence>
<evidence type="ECO:0000259" key="7">
    <source>
        <dbReference type="Pfam" id="PF03600"/>
    </source>
</evidence>
<reference evidence="9" key="1">
    <citation type="submission" date="2016-10" db="EMBL/GenBank/DDBJ databases">
        <authorList>
            <person name="Varghese N."/>
            <person name="Submissions S."/>
        </authorList>
    </citation>
    <scope>NUCLEOTIDE SEQUENCE [LARGE SCALE GENOMIC DNA]</scope>
    <source>
        <strain evidence="9">DSM 22361</strain>
    </source>
</reference>
<dbReference type="NCBIfam" id="TIGR00784">
    <property type="entry name" value="citMHS"/>
    <property type="match status" value="1"/>
</dbReference>
<evidence type="ECO:0000256" key="5">
    <source>
        <dbReference type="ARBA" id="ARBA00023136"/>
    </source>
</evidence>
<dbReference type="GO" id="GO:0005886">
    <property type="term" value="C:plasma membrane"/>
    <property type="evidence" value="ECO:0007669"/>
    <property type="project" value="TreeGrafter"/>
</dbReference>
<evidence type="ECO:0000313" key="9">
    <source>
        <dbReference type="Proteomes" id="UP000236731"/>
    </source>
</evidence>
<dbReference type="PANTHER" id="PTHR30354:SF26">
    <property type="entry name" value="TRANSPORTER, PUTATIVE-RELATED"/>
    <property type="match status" value="1"/>
</dbReference>
<feature type="transmembrane region" description="Helical" evidence="6">
    <location>
        <begin position="378"/>
        <end position="402"/>
    </location>
</feature>
<feature type="domain" description="Citrate transporter-like" evidence="7">
    <location>
        <begin position="14"/>
        <end position="381"/>
    </location>
</feature>
<evidence type="ECO:0000256" key="3">
    <source>
        <dbReference type="ARBA" id="ARBA00022692"/>
    </source>
</evidence>
<feature type="transmembrane region" description="Helical" evidence="6">
    <location>
        <begin position="57"/>
        <end position="75"/>
    </location>
</feature>
<keyword evidence="4 6" id="KW-1133">Transmembrane helix</keyword>
<comment type="subcellular location">
    <subcellularLocation>
        <location evidence="1">Membrane</location>
        <topology evidence="1">Multi-pass membrane protein</topology>
    </subcellularLocation>
</comment>
<evidence type="ECO:0000256" key="4">
    <source>
        <dbReference type="ARBA" id="ARBA00022989"/>
    </source>
</evidence>
<name>A0A1H5YU68_9SPHI</name>
<dbReference type="GO" id="GO:0015137">
    <property type="term" value="F:citrate transmembrane transporter activity"/>
    <property type="evidence" value="ECO:0007669"/>
    <property type="project" value="InterPro"/>
</dbReference>
<feature type="transmembrane region" description="Helical" evidence="6">
    <location>
        <begin position="138"/>
        <end position="158"/>
    </location>
</feature>
<keyword evidence="3 6" id="KW-0812">Transmembrane</keyword>